<comment type="similarity">
    <text evidence="18">Belongs to the NnrE/AIBP family.</text>
</comment>
<evidence type="ECO:0000256" key="12">
    <source>
        <dbReference type="ARBA" id="ARBA00023239"/>
    </source>
</evidence>
<gene>
    <name evidence="17" type="primary">nnrD</name>
    <name evidence="18" type="synonym">nnrE</name>
    <name evidence="22" type="ORF">ACFSQ3_06635</name>
</gene>
<evidence type="ECO:0000256" key="2">
    <source>
        <dbReference type="ARBA" id="ARBA00000909"/>
    </source>
</evidence>
<evidence type="ECO:0000313" key="22">
    <source>
        <dbReference type="EMBL" id="MFD2598625.1"/>
    </source>
</evidence>
<evidence type="ECO:0000256" key="11">
    <source>
        <dbReference type="ARBA" id="ARBA00023235"/>
    </source>
</evidence>
<evidence type="ECO:0000256" key="18">
    <source>
        <dbReference type="HAMAP-Rule" id="MF_01966"/>
    </source>
</evidence>
<dbReference type="InterPro" id="IPR036652">
    <property type="entry name" value="YjeF_N_dom_sf"/>
</dbReference>
<keyword evidence="9 18" id="KW-0630">Potassium</keyword>
<dbReference type="PROSITE" id="PS51385">
    <property type="entry name" value="YJEF_N"/>
    <property type="match status" value="1"/>
</dbReference>
<evidence type="ECO:0000256" key="5">
    <source>
        <dbReference type="ARBA" id="ARBA00022723"/>
    </source>
</evidence>
<dbReference type="InterPro" id="IPR004443">
    <property type="entry name" value="YjeF_N_dom"/>
</dbReference>
<keyword evidence="13" id="KW-0511">Multifunctional enzyme</keyword>
<comment type="caution">
    <text evidence="22">The sequence shown here is derived from an EMBL/GenBank/DDBJ whole genome shotgun (WGS) entry which is preliminary data.</text>
</comment>
<dbReference type="InterPro" id="IPR000631">
    <property type="entry name" value="CARKD"/>
</dbReference>
<dbReference type="Pfam" id="PF03853">
    <property type="entry name" value="YjeF_N"/>
    <property type="match status" value="1"/>
</dbReference>
<feature type="domain" description="YjeF N-terminal" evidence="21">
    <location>
        <begin position="9"/>
        <end position="213"/>
    </location>
</feature>
<evidence type="ECO:0000256" key="8">
    <source>
        <dbReference type="ARBA" id="ARBA00022857"/>
    </source>
</evidence>
<keyword evidence="23" id="KW-1185">Reference proteome</keyword>
<comment type="similarity">
    <text evidence="17">Belongs to the NnrD/CARKD family.</text>
</comment>
<name>A0ABW5NI98_9SPHI</name>
<evidence type="ECO:0000256" key="14">
    <source>
        <dbReference type="ARBA" id="ARBA00025153"/>
    </source>
</evidence>
<feature type="binding site" evidence="17">
    <location>
        <position position="378"/>
    </location>
    <ligand>
        <name>(6S)-NADPHX</name>
        <dbReference type="ChEBI" id="CHEBI:64076"/>
    </ligand>
</feature>
<evidence type="ECO:0000256" key="17">
    <source>
        <dbReference type="HAMAP-Rule" id="MF_01965"/>
    </source>
</evidence>
<feature type="binding site" evidence="17">
    <location>
        <position position="258"/>
    </location>
    <ligand>
        <name>(6S)-NADPHX</name>
        <dbReference type="ChEBI" id="CHEBI:64076"/>
    </ligand>
</feature>
<dbReference type="InterPro" id="IPR030677">
    <property type="entry name" value="Nnr"/>
</dbReference>
<evidence type="ECO:0000256" key="7">
    <source>
        <dbReference type="ARBA" id="ARBA00022840"/>
    </source>
</evidence>
<comment type="similarity">
    <text evidence="4 19">In the C-terminal section; belongs to the NnrD/CARKD family.</text>
</comment>
<feature type="binding site" evidence="18">
    <location>
        <position position="122"/>
    </location>
    <ligand>
        <name>K(+)</name>
        <dbReference type="ChEBI" id="CHEBI:29103"/>
    </ligand>
</feature>
<feature type="binding site" evidence="18">
    <location>
        <begin position="126"/>
        <end position="132"/>
    </location>
    <ligand>
        <name>(6S)-NADPHX</name>
        <dbReference type="ChEBI" id="CHEBI:64076"/>
    </ligand>
</feature>
<comment type="catalytic activity">
    <reaction evidence="1 18 19">
        <text>(6R)-NADHX = (6S)-NADHX</text>
        <dbReference type="Rhea" id="RHEA:32215"/>
        <dbReference type="ChEBI" id="CHEBI:64074"/>
        <dbReference type="ChEBI" id="CHEBI:64075"/>
        <dbReference type="EC" id="5.1.99.6"/>
    </reaction>
</comment>
<evidence type="ECO:0000256" key="10">
    <source>
        <dbReference type="ARBA" id="ARBA00023027"/>
    </source>
</evidence>
<dbReference type="CDD" id="cd01171">
    <property type="entry name" value="YXKO-related"/>
    <property type="match status" value="1"/>
</dbReference>
<proteinExistence type="inferred from homology"/>
<dbReference type="InterPro" id="IPR017953">
    <property type="entry name" value="Carbohydrate_kinase_pred_CS"/>
</dbReference>
<feature type="binding site" evidence="18">
    <location>
        <position position="59"/>
    </location>
    <ligand>
        <name>K(+)</name>
        <dbReference type="ChEBI" id="CHEBI:29103"/>
    </ligand>
</feature>
<dbReference type="Gene3D" id="3.40.50.10260">
    <property type="entry name" value="YjeF N-terminal domain"/>
    <property type="match status" value="1"/>
</dbReference>
<keyword evidence="10 17" id="KW-0520">NAD</keyword>
<keyword evidence="8 17" id="KW-0521">NADP</keyword>
<feature type="domain" description="YjeF C-terminal" evidence="20">
    <location>
        <begin position="223"/>
        <end position="502"/>
    </location>
</feature>
<organism evidence="22 23">
    <name type="scientific">Sphingobacterium corticis</name>
    <dbReference type="NCBI Taxonomy" id="1812823"/>
    <lineage>
        <taxon>Bacteria</taxon>
        <taxon>Pseudomonadati</taxon>
        <taxon>Bacteroidota</taxon>
        <taxon>Sphingobacteriia</taxon>
        <taxon>Sphingobacteriales</taxon>
        <taxon>Sphingobacteriaceae</taxon>
        <taxon>Sphingobacterium</taxon>
    </lineage>
</organism>
<comment type="function">
    <text evidence="18">Catalyzes the epimerization of the S- and R-forms of NAD(P)HX, a damaged form of NAD(P)H that is a result of enzymatic or heat-dependent hydration. This is a prerequisite for the S-specific NAD(P)H-hydrate dehydratase to allow the repair of both epimers of NAD(P)HX.</text>
</comment>
<protein>
    <recommendedName>
        <fullName evidence="19">Bifunctional NAD(P)H-hydrate repair enzyme</fullName>
    </recommendedName>
    <alternativeName>
        <fullName evidence="19">Nicotinamide nucleotide repair protein</fullName>
    </alternativeName>
    <domain>
        <recommendedName>
            <fullName evidence="19">ADP-dependent (S)-NAD(P)H-hydrate dehydratase</fullName>
            <ecNumber evidence="19">4.2.1.136</ecNumber>
        </recommendedName>
        <alternativeName>
            <fullName evidence="19">ADP-dependent NAD(P)HX dehydratase</fullName>
        </alternativeName>
    </domain>
    <domain>
        <recommendedName>
            <fullName evidence="19">NAD(P)H-hydrate epimerase</fullName>
            <ecNumber evidence="19">5.1.99.6</ecNumber>
        </recommendedName>
    </domain>
</protein>
<feature type="binding site" evidence="17">
    <location>
        <position position="322"/>
    </location>
    <ligand>
        <name>(6S)-NADPHX</name>
        <dbReference type="ChEBI" id="CHEBI:64076"/>
    </ligand>
</feature>
<evidence type="ECO:0000259" key="20">
    <source>
        <dbReference type="PROSITE" id="PS51383"/>
    </source>
</evidence>
<dbReference type="Gene3D" id="3.40.1190.20">
    <property type="match status" value="1"/>
</dbReference>
<comment type="function">
    <text evidence="14 19">Bifunctional enzyme that catalyzes the epimerization of the S- and R-forms of NAD(P)HX and the dehydration of the S-form of NAD(P)HX at the expense of ADP, which is converted to AMP. This allows the repair of both epimers of NAD(P)HX, a damaged form of NAD(P)H that is a result of enzymatic or heat-dependent hydration.</text>
</comment>
<dbReference type="PROSITE" id="PS51383">
    <property type="entry name" value="YJEF_C_3"/>
    <property type="match status" value="1"/>
</dbReference>
<comment type="catalytic activity">
    <reaction evidence="15 17 19">
        <text>(6S)-NADHX + ADP = AMP + phosphate + NADH + H(+)</text>
        <dbReference type="Rhea" id="RHEA:32223"/>
        <dbReference type="ChEBI" id="CHEBI:15378"/>
        <dbReference type="ChEBI" id="CHEBI:43474"/>
        <dbReference type="ChEBI" id="CHEBI:57945"/>
        <dbReference type="ChEBI" id="CHEBI:64074"/>
        <dbReference type="ChEBI" id="CHEBI:456215"/>
        <dbReference type="ChEBI" id="CHEBI:456216"/>
        <dbReference type="EC" id="4.2.1.136"/>
    </reaction>
</comment>
<comment type="caution">
    <text evidence="18">Lacks conserved residue(s) required for the propagation of feature annotation.</text>
</comment>
<feature type="binding site" evidence="18">
    <location>
        <position position="155"/>
    </location>
    <ligand>
        <name>(6S)-NADPHX</name>
        <dbReference type="ChEBI" id="CHEBI:64076"/>
    </ligand>
</feature>
<dbReference type="EC" id="4.2.1.136" evidence="19"/>
<evidence type="ECO:0000259" key="21">
    <source>
        <dbReference type="PROSITE" id="PS51385"/>
    </source>
</evidence>
<evidence type="ECO:0000256" key="19">
    <source>
        <dbReference type="PIRNR" id="PIRNR017184"/>
    </source>
</evidence>
<accession>A0ABW5NI98</accession>
<evidence type="ECO:0000313" key="23">
    <source>
        <dbReference type="Proteomes" id="UP001597393"/>
    </source>
</evidence>
<dbReference type="SUPFAM" id="SSF64153">
    <property type="entry name" value="YjeF N-terminal domain-like"/>
    <property type="match status" value="1"/>
</dbReference>
<dbReference type="Proteomes" id="UP001597393">
    <property type="component" value="Unassembled WGS sequence"/>
</dbReference>
<dbReference type="PANTHER" id="PTHR12592">
    <property type="entry name" value="ATP-DEPENDENT (S)-NAD(P)H-HYDRATE DEHYDRATASE FAMILY MEMBER"/>
    <property type="match status" value="1"/>
</dbReference>
<dbReference type="PROSITE" id="PS01050">
    <property type="entry name" value="YJEF_C_2"/>
    <property type="match status" value="1"/>
</dbReference>
<evidence type="ECO:0000256" key="16">
    <source>
        <dbReference type="ARBA" id="ARBA00049209"/>
    </source>
</evidence>
<dbReference type="EMBL" id="JBHUMA010000006">
    <property type="protein sequence ID" value="MFD2598625.1"/>
    <property type="molecule type" value="Genomic_DNA"/>
</dbReference>
<keyword evidence="12 17" id="KW-0456">Lyase</keyword>
<comment type="cofactor">
    <cofactor evidence="17">
        <name>Mg(2+)</name>
        <dbReference type="ChEBI" id="CHEBI:18420"/>
    </cofactor>
</comment>
<feature type="binding site" evidence="17">
    <location>
        <position position="442"/>
    </location>
    <ligand>
        <name>AMP</name>
        <dbReference type="ChEBI" id="CHEBI:456215"/>
    </ligand>
</feature>
<keyword evidence="7 17" id="KW-0067">ATP-binding</keyword>
<comment type="catalytic activity">
    <reaction evidence="16 17 19">
        <text>(6S)-NADPHX + ADP = AMP + phosphate + NADPH + H(+)</text>
        <dbReference type="Rhea" id="RHEA:32235"/>
        <dbReference type="ChEBI" id="CHEBI:15378"/>
        <dbReference type="ChEBI" id="CHEBI:43474"/>
        <dbReference type="ChEBI" id="CHEBI:57783"/>
        <dbReference type="ChEBI" id="CHEBI:64076"/>
        <dbReference type="ChEBI" id="CHEBI:456215"/>
        <dbReference type="ChEBI" id="CHEBI:456216"/>
        <dbReference type="EC" id="4.2.1.136"/>
    </reaction>
</comment>
<comment type="similarity">
    <text evidence="3 19">In the N-terminal section; belongs to the NnrE/AIBP family.</text>
</comment>
<dbReference type="NCBIfam" id="TIGR00197">
    <property type="entry name" value="yjeF_nterm"/>
    <property type="match status" value="1"/>
</dbReference>
<sequence length="505" mass="55088">MKILSASDVHTVDRATIERQGIRSIDLMERAAQRLFEQTQLDFPNEKTTFVIFCGNGNNGGDGLALGRLLYQAGRSVRILLQNSEEYSADNLENQQRLHNMAVKVEAISNEILFSDVDIIVDCLFGIGLSRPLNQDWHVLISAINATKNTVIAVDIPSGLYADQTSDFTAPIIQADWTYTFHCPKLALLQPENGKYVGSFQVLDIGLSESALQEIESRHQFITKKSVQQLVSMPSRFAHKGTFGHALISGGSYGKIGAVHLSAKAALKSGCGMITIHSPACAYPILQTNFPEAMLTTDETFEHLSAFPTAINPYKAIGFGMGMSQHEKTKSALFEFLRNLSHSSTHANLVLDADALNILSQHPEYLFLLPKEAILTPHPKELERIIGSWQNDWEKLAKARAFAQKHQVIVLIKGANTAVVLPDGEIHFNSTGNWGMATAGSGDVLAGIITSLLAQSFLPKNAAILGVYLHGLAADCASRHIHPKSIIASDIISGISDAWEDILPV</sequence>
<keyword evidence="6 17" id="KW-0547">Nucleotide-binding</keyword>
<evidence type="ECO:0000256" key="6">
    <source>
        <dbReference type="ARBA" id="ARBA00022741"/>
    </source>
</evidence>
<evidence type="ECO:0000256" key="4">
    <source>
        <dbReference type="ARBA" id="ARBA00009524"/>
    </source>
</evidence>
<dbReference type="InterPro" id="IPR029056">
    <property type="entry name" value="Ribokinase-like"/>
</dbReference>
<dbReference type="EC" id="5.1.99.6" evidence="19"/>
<dbReference type="SUPFAM" id="SSF53613">
    <property type="entry name" value="Ribokinase-like"/>
    <property type="match status" value="1"/>
</dbReference>
<feature type="binding site" evidence="17">
    <location>
        <position position="443"/>
    </location>
    <ligand>
        <name>(6S)-NADPHX</name>
        <dbReference type="ChEBI" id="CHEBI:64076"/>
    </ligand>
</feature>
<dbReference type="Pfam" id="PF01256">
    <property type="entry name" value="Carb_kinase"/>
    <property type="match status" value="1"/>
</dbReference>
<evidence type="ECO:0000256" key="1">
    <source>
        <dbReference type="ARBA" id="ARBA00000013"/>
    </source>
</evidence>
<evidence type="ECO:0000256" key="9">
    <source>
        <dbReference type="ARBA" id="ARBA00022958"/>
    </source>
</evidence>
<comment type="catalytic activity">
    <reaction evidence="2 18 19">
        <text>(6R)-NADPHX = (6S)-NADPHX</text>
        <dbReference type="Rhea" id="RHEA:32227"/>
        <dbReference type="ChEBI" id="CHEBI:64076"/>
        <dbReference type="ChEBI" id="CHEBI:64077"/>
        <dbReference type="EC" id="5.1.99.6"/>
    </reaction>
</comment>
<evidence type="ECO:0000256" key="13">
    <source>
        <dbReference type="ARBA" id="ARBA00023268"/>
    </source>
</evidence>
<evidence type="ECO:0000256" key="15">
    <source>
        <dbReference type="ARBA" id="ARBA00048238"/>
    </source>
</evidence>
<comment type="cofactor">
    <cofactor evidence="18 19">
        <name>K(+)</name>
        <dbReference type="ChEBI" id="CHEBI:29103"/>
    </cofactor>
    <text evidence="18 19">Binds 1 potassium ion per subunit.</text>
</comment>
<keyword evidence="11 18" id="KW-0413">Isomerase</keyword>
<dbReference type="RefSeq" id="WP_380868679.1">
    <property type="nucleotide sequence ID" value="NZ_JBHUMA010000006.1"/>
</dbReference>
<evidence type="ECO:0000256" key="3">
    <source>
        <dbReference type="ARBA" id="ARBA00006001"/>
    </source>
</evidence>
<dbReference type="HAMAP" id="MF_01965">
    <property type="entry name" value="NADHX_dehydratase"/>
    <property type="match status" value="1"/>
</dbReference>
<feature type="binding site" evidence="17">
    <location>
        <begin position="413"/>
        <end position="417"/>
    </location>
    <ligand>
        <name>AMP</name>
        <dbReference type="ChEBI" id="CHEBI:456215"/>
    </ligand>
</feature>
<feature type="binding site" evidence="18">
    <location>
        <begin position="58"/>
        <end position="62"/>
    </location>
    <ligand>
        <name>(6S)-NADPHX</name>
        <dbReference type="ChEBI" id="CHEBI:64076"/>
    </ligand>
</feature>
<comment type="subunit">
    <text evidence="17">Homotetramer.</text>
</comment>
<keyword evidence="5 18" id="KW-0479">Metal-binding</keyword>
<dbReference type="PANTHER" id="PTHR12592:SF0">
    <property type="entry name" value="ATP-DEPENDENT (S)-NAD(P)H-HYDRATE DEHYDRATASE"/>
    <property type="match status" value="1"/>
</dbReference>
<reference evidence="23" key="1">
    <citation type="journal article" date="2019" name="Int. J. Syst. Evol. Microbiol.">
        <title>The Global Catalogue of Microorganisms (GCM) 10K type strain sequencing project: providing services to taxonomists for standard genome sequencing and annotation.</title>
        <authorList>
            <consortium name="The Broad Institute Genomics Platform"/>
            <consortium name="The Broad Institute Genome Sequencing Center for Infectious Disease"/>
            <person name="Wu L."/>
            <person name="Ma J."/>
        </authorList>
    </citation>
    <scope>NUCLEOTIDE SEQUENCE [LARGE SCALE GENOMIC DNA]</scope>
    <source>
        <strain evidence="23">KCTC 42248</strain>
    </source>
</reference>
<comment type="function">
    <text evidence="17">Catalyzes the dehydration of the S-form of NAD(P)HX at the expense of ADP, which is converted to AMP. Together with NAD(P)HX epimerase, which catalyzes the epimerization of the S- and R-forms, the enzyme allows the repair of both epimers of NAD(P)HX, a damaged form of NAD(P)H that is a result of enzymatic or heat-dependent hydration.</text>
</comment>
<dbReference type="NCBIfam" id="TIGR00196">
    <property type="entry name" value="yjeF_cterm"/>
    <property type="match status" value="1"/>
</dbReference>
<feature type="binding site" evidence="18">
    <location>
        <position position="158"/>
    </location>
    <ligand>
        <name>K(+)</name>
        <dbReference type="ChEBI" id="CHEBI:29103"/>
    </ligand>
</feature>
<dbReference type="HAMAP" id="MF_01966">
    <property type="entry name" value="NADHX_epimerase"/>
    <property type="match status" value="1"/>
</dbReference>
<dbReference type="PIRSF" id="PIRSF017184">
    <property type="entry name" value="Nnr"/>
    <property type="match status" value="1"/>
</dbReference>